<evidence type="ECO:0000259" key="3">
    <source>
        <dbReference type="Pfam" id="PF08031"/>
    </source>
</evidence>
<organism evidence="4 5">
    <name type="scientific">Musa balbisiana</name>
    <name type="common">Banana</name>
    <dbReference type="NCBI Taxonomy" id="52838"/>
    <lineage>
        <taxon>Eukaryota</taxon>
        <taxon>Viridiplantae</taxon>
        <taxon>Streptophyta</taxon>
        <taxon>Embryophyta</taxon>
        <taxon>Tracheophyta</taxon>
        <taxon>Spermatophyta</taxon>
        <taxon>Magnoliopsida</taxon>
        <taxon>Liliopsida</taxon>
        <taxon>Zingiberales</taxon>
        <taxon>Musaceae</taxon>
        <taxon>Musa</taxon>
    </lineage>
</organism>
<evidence type="ECO:0000313" key="4">
    <source>
        <dbReference type="EMBL" id="THU74854.1"/>
    </source>
</evidence>
<keyword evidence="1" id="KW-0285">Flavoprotein</keyword>
<accession>A0A4S8KHI5</accession>
<keyword evidence="2" id="KW-0274">FAD</keyword>
<sequence length="66" mass="7666">MAWGERYFKNNFRRLAMVKGEVDPHNFFSNEQSVPPLIAETGERPQKICSTSMSISDQRSPIKYML</sequence>
<dbReference type="InterPro" id="IPR016169">
    <property type="entry name" value="FAD-bd_PCMH_sub2"/>
</dbReference>
<dbReference type="Pfam" id="PF08031">
    <property type="entry name" value="BBE"/>
    <property type="match status" value="1"/>
</dbReference>
<evidence type="ECO:0000313" key="5">
    <source>
        <dbReference type="Proteomes" id="UP000317650"/>
    </source>
</evidence>
<dbReference type="PANTHER" id="PTHR32448">
    <property type="entry name" value="OS08G0158400 PROTEIN"/>
    <property type="match status" value="1"/>
</dbReference>
<dbReference type="GO" id="GO:0016491">
    <property type="term" value="F:oxidoreductase activity"/>
    <property type="evidence" value="ECO:0007669"/>
    <property type="project" value="InterPro"/>
</dbReference>
<gene>
    <name evidence="4" type="ORF">C4D60_Mb04t37800</name>
</gene>
<evidence type="ECO:0000256" key="2">
    <source>
        <dbReference type="ARBA" id="ARBA00022827"/>
    </source>
</evidence>
<name>A0A4S8KHI5_MUSBA</name>
<dbReference type="STRING" id="52838.A0A4S8KHI5"/>
<dbReference type="InterPro" id="IPR012951">
    <property type="entry name" value="BBE"/>
</dbReference>
<evidence type="ECO:0000256" key="1">
    <source>
        <dbReference type="ARBA" id="ARBA00022630"/>
    </source>
</evidence>
<reference evidence="4 5" key="1">
    <citation type="journal article" date="2019" name="Nat. Plants">
        <title>Genome sequencing of Musa balbisiana reveals subgenome evolution and function divergence in polyploid bananas.</title>
        <authorList>
            <person name="Yao X."/>
        </authorList>
    </citation>
    <scope>NUCLEOTIDE SEQUENCE [LARGE SCALE GENOMIC DNA]</scope>
    <source>
        <strain evidence="5">cv. DH-PKW</strain>
        <tissue evidence="4">Leaves</tissue>
    </source>
</reference>
<protein>
    <recommendedName>
        <fullName evidence="3">Berberine/berberine-like domain-containing protein</fullName>
    </recommendedName>
</protein>
<dbReference type="Proteomes" id="UP000317650">
    <property type="component" value="Chromosome 4"/>
</dbReference>
<comment type="caution">
    <text evidence="4">The sequence shown here is derived from an EMBL/GenBank/DDBJ whole genome shotgun (WGS) entry which is preliminary data.</text>
</comment>
<dbReference type="EMBL" id="PYDT01000001">
    <property type="protein sequence ID" value="THU74854.1"/>
    <property type="molecule type" value="Genomic_DNA"/>
</dbReference>
<proteinExistence type="predicted"/>
<dbReference type="AlphaFoldDB" id="A0A4S8KHI5"/>
<dbReference type="GO" id="GO:0050660">
    <property type="term" value="F:flavin adenine dinucleotide binding"/>
    <property type="evidence" value="ECO:0007669"/>
    <property type="project" value="InterPro"/>
</dbReference>
<feature type="domain" description="Berberine/berberine-like" evidence="3">
    <location>
        <begin position="3"/>
        <end position="35"/>
    </location>
</feature>
<dbReference type="Gene3D" id="3.30.465.10">
    <property type="match status" value="1"/>
</dbReference>
<keyword evidence="5" id="KW-1185">Reference proteome</keyword>